<dbReference type="GO" id="GO:0008270">
    <property type="term" value="F:zinc ion binding"/>
    <property type="evidence" value="ECO:0007669"/>
    <property type="project" value="UniProtKB-KW"/>
</dbReference>
<evidence type="ECO:0000256" key="4">
    <source>
        <dbReference type="PROSITE-ProRule" id="PRU00175"/>
    </source>
</evidence>
<dbReference type="PANTHER" id="PTHR42647">
    <property type="entry name" value="SBP (S-RIBONUCLEASE BINDING PROTEIN) FAMILY PROTEIN"/>
    <property type="match status" value="1"/>
</dbReference>
<protein>
    <submittedName>
        <fullName evidence="8">E3 ubiquitin-protein ligase BOI isoform X1</fullName>
    </submittedName>
</protein>
<dbReference type="PROSITE" id="PS50089">
    <property type="entry name" value="ZF_RING_2"/>
    <property type="match status" value="1"/>
</dbReference>
<reference evidence="8" key="1">
    <citation type="submission" date="2025-08" db="UniProtKB">
        <authorList>
            <consortium name="RefSeq"/>
        </authorList>
    </citation>
    <scope>IDENTIFICATION</scope>
</reference>
<gene>
    <name evidence="8" type="primary">LOC105037881</name>
</gene>
<dbReference type="InterPro" id="IPR011029">
    <property type="entry name" value="DEATH-like_dom_sf"/>
</dbReference>
<evidence type="ECO:0000313" key="8">
    <source>
        <dbReference type="RefSeq" id="XP_029118218.1"/>
    </source>
</evidence>
<dbReference type="Pfam" id="PF13920">
    <property type="entry name" value="zf-C3HC4_3"/>
    <property type="match status" value="1"/>
</dbReference>
<dbReference type="PANTHER" id="PTHR42647:SF22">
    <property type="entry name" value="BOI-RELATED E3 UBIQUITIN-PROTEIN LIGASE 2-RELATED"/>
    <property type="match status" value="1"/>
</dbReference>
<keyword evidence="3" id="KW-0862">Zinc</keyword>
<keyword evidence="2 4" id="KW-0863">Zinc-finger</keyword>
<evidence type="ECO:0000256" key="3">
    <source>
        <dbReference type="ARBA" id="ARBA00022833"/>
    </source>
</evidence>
<feature type="coiled-coil region" evidence="5">
    <location>
        <begin position="128"/>
        <end position="162"/>
    </location>
</feature>
<evidence type="ECO:0000259" key="6">
    <source>
        <dbReference type="PROSITE" id="PS50089"/>
    </source>
</evidence>
<dbReference type="Proteomes" id="UP000504607">
    <property type="component" value="Unplaced"/>
</dbReference>
<dbReference type="RefSeq" id="XP_029118218.1">
    <property type="nucleotide sequence ID" value="XM_029262385.1"/>
</dbReference>
<evidence type="ECO:0000313" key="7">
    <source>
        <dbReference type="Proteomes" id="UP000504607"/>
    </source>
</evidence>
<dbReference type="GO" id="GO:0004842">
    <property type="term" value="F:ubiquitin-protein transferase activity"/>
    <property type="evidence" value="ECO:0007669"/>
    <property type="project" value="TreeGrafter"/>
</dbReference>
<name>A0A8N4EZB4_ELAGV</name>
<evidence type="ECO:0000256" key="5">
    <source>
        <dbReference type="SAM" id="Coils"/>
    </source>
</evidence>
<sequence length="261" mass="29028">MAVEASLPLSCNGVVEWMEGGLLPSEFCQPYQQQQQQQMMMGWIPSHPPSMTVALPSYSLANRHLSMDESLTNLLEKQRDEIDQYLLLQQSNRLRAALHLQRKQHTASLLRRLESKTSFLLIQKESELARARKRTVELEACLKRAEEERETWQRIAKEKEAIAVGLNHALEQVCQPCFSSTGGSSPEVEAATASCSGHPLAMEEPRAVMGMGLCKACGSRESRVLLLPCRHLSACDRCEAFLDACPLCGSIKAGSVEVFLD</sequence>
<evidence type="ECO:0000256" key="2">
    <source>
        <dbReference type="ARBA" id="ARBA00022771"/>
    </source>
</evidence>
<proteinExistence type="predicted"/>
<dbReference type="AlphaFoldDB" id="A0A8N4EZB4"/>
<dbReference type="FunFam" id="3.30.40.10:FF:000239">
    <property type="entry name" value="probable BOI-related E3 ubiquitin-protein ligase 2"/>
    <property type="match status" value="1"/>
</dbReference>
<dbReference type="OrthoDB" id="1711136at2759"/>
<keyword evidence="1" id="KW-0479">Metal-binding</keyword>
<feature type="domain" description="RING-type" evidence="6">
    <location>
        <begin position="214"/>
        <end position="248"/>
    </location>
</feature>
<accession>A0A8N4EZB4</accession>
<dbReference type="Gene3D" id="1.10.1170.10">
    <property type="entry name" value="Inhibitor Of Apoptosis Protein (2mihbC-IAP-1), Chain A"/>
    <property type="match status" value="1"/>
</dbReference>
<dbReference type="FunFam" id="1.10.1170.10:FF:000002">
    <property type="entry name" value="Baculoviral IAP repeat containing 7"/>
    <property type="match status" value="1"/>
</dbReference>
<evidence type="ECO:0000256" key="1">
    <source>
        <dbReference type="ARBA" id="ARBA00022723"/>
    </source>
</evidence>
<keyword evidence="5" id="KW-0175">Coiled coil</keyword>
<organism evidence="7 8">
    <name type="scientific">Elaeis guineensis var. tenera</name>
    <name type="common">Oil palm</name>
    <dbReference type="NCBI Taxonomy" id="51953"/>
    <lineage>
        <taxon>Eukaryota</taxon>
        <taxon>Viridiplantae</taxon>
        <taxon>Streptophyta</taxon>
        <taxon>Embryophyta</taxon>
        <taxon>Tracheophyta</taxon>
        <taxon>Spermatophyta</taxon>
        <taxon>Magnoliopsida</taxon>
        <taxon>Liliopsida</taxon>
        <taxon>Arecaceae</taxon>
        <taxon>Arecoideae</taxon>
        <taxon>Cocoseae</taxon>
        <taxon>Elaeidinae</taxon>
        <taxon>Elaeis</taxon>
    </lineage>
</organism>
<dbReference type="Gene3D" id="1.10.8.10">
    <property type="entry name" value="DNA helicase RuvA subunit, C-terminal domain"/>
    <property type="match status" value="1"/>
</dbReference>
<keyword evidence="7" id="KW-1185">Reference proteome</keyword>
<dbReference type="InterPro" id="IPR001841">
    <property type="entry name" value="Znf_RING"/>
</dbReference>
<dbReference type="Gene3D" id="1.10.533.10">
    <property type="entry name" value="Death Domain, Fas"/>
    <property type="match status" value="1"/>
</dbReference>